<dbReference type="SUPFAM" id="SSF57903">
    <property type="entry name" value="FYVE/PHD zinc finger"/>
    <property type="match status" value="1"/>
</dbReference>
<proteinExistence type="predicted"/>
<keyword evidence="2" id="KW-1185">Reference proteome</keyword>
<gene>
    <name evidence="1" type="ORF">MU846_09815</name>
</gene>
<evidence type="ECO:0000313" key="2">
    <source>
        <dbReference type="Proteomes" id="UP001165524"/>
    </source>
</evidence>
<organism evidence="1 2">
    <name type="scientific">Alcanivorax quisquiliarum</name>
    <dbReference type="NCBI Taxonomy" id="2933565"/>
    <lineage>
        <taxon>Bacteria</taxon>
        <taxon>Pseudomonadati</taxon>
        <taxon>Pseudomonadota</taxon>
        <taxon>Gammaproteobacteria</taxon>
        <taxon>Oceanospirillales</taxon>
        <taxon>Alcanivoracaceae</taxon>
        <taxon>Alcanivorax</taxon>
    </lineage>
</organism>
<sequence>MNRPQPWWQESGPGQCEGCESYYQIETGYYCSACDAPLCPACIRYQRITEVLLCEQCREQEAT</sequence>
<name>A0ABT0E842_9GAMM</name>
<reference evidence="1" key="1">
    <citation type="submission" date="2022-04" db="EMBL/GenBank/DDBJ databases">
        <title>Alcanivorax sp. CY1518 draft genome sequence.</title>
        <authorList>
            <person name="Zhao G."/>
            <person name="An M."/>
        </authorList>
    </citation>
    <scope>NUCLEOTIDE SEQUENCE</scope>
    <source>
        <strain evidence="1">CY1518</strain>
    </source>
</reference>
<comment type="caution">
    <text evidence="1">The sequence shown here is derived from an EMBL/GenBank/DDBJ whole genome shotgun (WGS) entry which is preliminary data.</text>
</comment>
<accession>A0ABT0E842</accession>
<dbReference type="Proteomes" id="UP001165524">
    <property type="component" value="Unassembled WGS sequence"/>
</dbReference>
<evidence type="ECO:0000313" key="1">
    <source>
        <dbReference type="EMBL" id="MCK0538006.1"/>
    </source>
</evidence>
<dbReference type="EMBL" id="JALKII010000006">
    <property type="protein sequence ID" value="MCK0538006.1"/>
    <property type="molecule type" value="Genomic_DNA"/>
</dbReference>
<protein>
    <recommendedName>
        <fullName evidence="3">B box-type domain-containing protein</fullName>
    </recommendedName>
</protein>
<dbReference type="RefSeq" id="WP_246952194.1">
    <property type="nucleotide sequence ID" value="NZ_JALKII010000006.1"/>
</dbReference>
<evidence type="ECO:0008006" key="3">
    <source>
        <dbReference type="Google" id="ProtNLM"/>
    </source>
</evidence>
<dbReference type="InterPro" id="IPR011011">
    <property type="entry name" value="Znf_FYVE_PHD"/>
</dbReference>